<keyword evidence="12" id="KW-1185">Reference proteome</keyword>
<protein>
    <submittedName>
        <fullName evidence="10">(wild Malaysian banana) hypothetical protein</fullName>
    </submittedName>
</protein>
<keyword evidence="2" id="KW-1003">Cell membrane</keyword>
<keyword evidence="3" id="KW-0336">GPI-anchor</keyword>
<dbReference type="PANTHER" id="PTHR31044:SF140">
    <property type="entry name" value="EXPRESSED PROTEIN"/>
    <property type="match status" value="1"/>
</dbReference>
<evidence type="ECO:0000313" key="12">
    <source>
        <dbReference type="Proteomes" id="UP000012960"/>
    </source>
</evidence>
<dbReference type="OMA" id="HALVRWG"/>
<dbReference type="Pfam" id="PF07983">
    <property type="entry name" value="X8"/>
    <property type="match status" value="1"/>
</dbReference>
<dbReference type="GO" id="GO:0005886">
    <property type="term" value="C:plasma membrane"/>
    <property type="evidence" value="ECO:0007669"/>
    <property type="project" value="UniProtKB-SubCell"/>
</dbReference>
<evidence type="ECO:0000256" key="4">
    <source>
        <dbReference type="ARBA" id="ARBA00022729"/>
    </source>
</evidence>
<dbReference type="GO" id="GO:0009506">
    <property type="term" value="C:plasmodesma"/>
    <property type="evidence" value="ECO:0007669"/>
    <property type="project" value="UniProtKB-ARBA"/>
</dbReference>
<feature type="chain" id="PRO_5033922568" evidence="8">
    <location>
        <begin position="28"/>
        <end position="366"/>
    </location>
</feature>
<dbReference type="InterPro" id="IPR044788">
    <property type="entry name" value="X8_dom_prot"/>
</dbReference>
<keyword evidence="3" id="KW-0449">Lipoprotein</keyword>
<feature type="domain" description="X8" evidence="9">
    <location>
        <begin position="278"/>
        <end position="363"/>
    </location>
</feature>
<evidence type="ECO:0000256" key="3">
    <source>
        <dbReference type="ARBA" id="ARBA00022622"/>
    </source>
</evidence>
<dbReference type="InterPro" id="IPR012946">
    <property type="entry name" value="X8"/>
</dbReference>
<dbReference type="GO" id="GO:0098552">
    <property type="term" value="C:side of membrane"/>
    <property type="evidence" value="ECO:0007669"/>
    <property type="project" value="UniProtKB-KW"/>
</dbReference>
<keyword evidence="5" id="KW-0472">Membrane</keyword>
<evidence type="ECO:0000256" key="2">
    <source>
        <dbReference type="ARBA" id="ARBA00022475"/>
    </source>
</evidence>
<evidence type="ECO:0000313" key="11">
    <source>
        <dbReference type="EnsemblPlants" id="Ma10_p11590.1"/>
    </source>
</evidence>
<reference evidence="10" key="1">
    <citation type="submission" date="2021-03" db="EMBL/GenBank/DDBJ databases">
        <authorList>
            <consortium name="Genoscope - CEA"/>
            <person name="William W."/>
        </authorList>
    </citation>
    <scope>NUCLEOTIDE SEQUENCE</scope>
    <source>
        <strain evidence="10">Doubled-haploid Pahang</strain>
    </source>
</reference>
<sequence>MVGFRCCFVHFLYLILLSGLTVTGQEGFEVVHLQEPDSHGKRPSVGVSVSDADLPVVSSNVLAAETWLRSHVLARYPSTRITTIIVGRGVHCNKSHEHQWDFVLPSVKNLHYSLVRWGLVREIKVSAAFSADCLHQHSRVTLKPILGFLQESGSAYAIDEPSFSAHQDAWKRLGISKPKDIRVVRESRKLSSLTSPSASEMPKPVGFQVPSHLAKKPSPPPMIFPSPPDGSFSFPPDASPALVPPASPPDVFLASPPTCLPTPAAPAPGSGEGQKVGLWCVAKPTVPMEKLQEAMDYACGEGGANCEEIGPDGSCYYPDNVVAHASYAFNSYWQKTKQSGGSCSFDSTAVLINSDPSFLGCHFELS</sequence>
<evidence type="ECO:0000256" key="7">
    <source>
        <dbReference type="ARBA" id="ARBA00023180"/>
    </source>
</evidence>
<evidence type="ECO:0000259" key="9">
    <source>
        <dbReference type="SMART" id="SM00768"/>
    </source>
</evidence>
<name>A0A804KV50_MUSAM</name>
<dbReference type="FunFam" id="1.20.58.1040:FF:000001">
    <property type="entry name" value="Glucan endo-1,3-beta-glucosidase 4"/>
    <property type="match status" value="1"/>
</dbReference>
<dbReference type="Gene3D" id="1.20.58.1040">
    <property type="match status" value="1"/>
</dbReference>
<accession>A0A804KV50</accession>
<gene>
    <name evidence="10" type="ORF">GSMUA_314590.1</name>
</gene>
<evidence type="ECO:0000256" key="6">
    <source>
        <dbReference type="ARBA" id="ARBA00023157"/>
    </source>
</evidence>
<dbReference type="AlphaFoldDB" id="A0A804KV50"/>
<proteinExistence type="predicted"/>
<keyword evidence="4 8" id="KW-0732">Signal</keyword>
<keyword evidence="7" id="KW-0325">Glycoprotein</keyword>
<dbReference type="FunCoup" id="A0A804KV50">
    <property type="interactions" value="1969"/>
</dbReference>
<evidence type="ECO:0000313" key="10">
    <source>
        <dbReference type="EMBL" id="CAG1853233.1"/>
    </source>
</evidence>
<dbReference type="EnsemblPlants" id="Ma10_t11590.1">
    <property type="protein sequence ID" value="Ma10_p11590.1"/>
    <property type="gene ID" value="Ma10_g11590"/>
</dbReference>
<dbReference type="Proteomes" id="UP000012960">
    <property type="component" value="Unplaced"/>
</dbReference>
<dbReference type="InParanoid" id="A0A804KV50"/>
<organism evidence="11 12">
    <name type="scientific">Musa acuminata subsp. malaccensis</name>
    <name type="common">Wild banana</name>
    <name type="synonym">Musa malaccensis</name>
    <dbReference type="NCBI Taxonomy" id="214687"/>
    <lineage>
        <taxon>Eukaryota</taxon>
        <taxon>Viridiplantae</taxon>
        <taxon>Streptophyta</taxon>
        <taxon>Embryophyta</taxon>
        <taxon>Tracheophyta</taxon>
        <taxon>Spermatophyta</taxon>
        <taxon>Magnoliopsida</taxon>
        <taxon>Liliopsida</taxon>
        <taxon>Zingiberales</taxon>
        <taxon>Musaceae</taxon>
        <taxon>Musa</taxon>
    </lineage>
</organism>
<keyword evidence="6" id="KW-1015">Disulfide bond</keyword>
<dbReference type="Gene3D" id="3.20.20.80">
    <property type="entry name" value="Glycosidases"/>
    <property type="match status" value="1"/>
</dbReference>
<dbReference type="PANTHER" id="PTHR31044">
    <property type="entry name" value="BETA-1,3 GLUCANASE"/>
    <property type="match status" value="1"/>
</dbReference>
<reference evidence="11" key="2">
    <citation type="submission" date="2021-05" db="UniProtKB">
        <authorList>
            <consortium name="EnsemblPlants"/>
        </authorList>
    </citation>
    <scope>IDENTIFICATION</scope>
    <source>
        <strain evidence="11">subsp. malaccensis</strain>
    </source>
</reference>
<evidence type="ECO:0000256" key="1">
    <source>
        <dbReference type="ARBA" id="ARBA00004609"/>
    </source>
</evidence>
<dbReference type="SMART" id="SM00768">
    <property type="entry name" value="X8"/>
    <property type="match status" value="1"/>
</dbReference>
<comment type="subcellular location">
    <subcellularLocation>
        <location evidence="1">Cell membrane</location>
        <topology evidence="1">Lipid-anchor</topology>
        <topology evidence="1">GPI-anchor</topology>
    </subcellularLocation>
</comment>
<dbReference type="OrthoDB" id="421038at2759"/>
<evidence type="ECO:0000256" key="5">
    <source>
        <dbReference type="ARBA" id="ARBA00023136"/>
    </source>
</evidence>
<dbReference type="Gramene" id="Ma10_t11590.1">
    <property type="protein sequence ID" value="Ma10_p11590.1"/>
    <property type="gene ID" value="Ma10_g11590"/>
</dbReference>
<evidence type="ECO:0000256" key="8">
    <source>
        <dbReference type="SAM" id="SignalP"/>
    </source>
</evidence>
<dbReference type="EMBL" id="HG996476">
    <property type="protein sequence ID" value="CAG1853233.1"/>
    <property type="molecule type" value="Genomic_DNA"/>
</dbReference>
<feature type="signal peptide" evidence="8">
    <location>
        <begin position="1"/>
        <end position="27"/>
    </location>
</feature>